<sequence length="99" mass="10121">MTAIDAVARAPHSLKSRFPLLDAIGSPRRVAPSVAAAAVGALGASSGAPAPRNDTAASRLTHQISEAARADCRRAHAQMGLLAIPALALDALRDTGCKW</sequence>
<accession>A0A238H5P6</accession>
<evidence type="ECO:0000313" key="2">
    <source>
        <dbReference type="Proteomes" id="UP000198460"/>
    </source>
</evidence>
<proteinExistence type="predicted"/>
<organism evidence="1 2">
    <name type="scientific">Burkholderia singularis</name>
    <dbReference type="NCBI Taxonomy" id="1503053"/>
    <lineage>
        <taxon>Bacteria</taxon>
        <taxon>Pseudomonadati</taxon>
        <taxon>Pseudomonadota</taxon>
        <taxon>Betaproteobacteria</taxon>
        <taxon>Burkholderiales</taxon>
        <taxon>Burkholderiaceae</taxon>
        <taxon>Burkholderia</taxon>
        <taxon>pseudomallei group</taxon>
    </lineage>
</organism>
<evidence type="ECO:0000313" key="1">
    <source>
        <dbReference type="EMBL" id="SMG00505.1"/>
    </source>
</evidence>
<dbReference type="EMBL" id="FXAN01000056">
    <property type="protein sequence ID" value="SMG00505.1"/>
    <property type="molecule type" value="Genomic_DNA"/>
</dbReference>
<protein>
    <submittedName>
        <fullName evidence="1">Uncharacterized protein</fullName>
    </submittedName>
</protein>
<gene>
    <name evidence="1" type="ORF">BSIN_3635</name>
</gene>
<name>A0A238H5P6_9BURK</name>
<reference evidence="1 2" key="1">
    <citation type="submission" date="2017-04" db="EMBL/GenBank/DDBJ databases">
        <authorList>
            <person name="Afonso C.L."/>
            <person name="Miller P.J."/>
            <person name="Scott M.A."/>
            <person name="Spackman E."/>
            <person name="Goraichik I."/>
            <person name="Dimitrov K.M."/>
            <person name="Suarez D.L."/>
            <person name="Swayne D.E."/>
        </authorList>
    </citation>
    <scope>NUCLEOTIDE SEQUENCE [LARGE SCALE GENOMIC DNA]</scope>
    <source>
        <strain evidence="1">LMG 28154</strain>
    </source>
</reference>
<dbReference type="Proteomes" id="UP000198460">
    <property type="component" value="Unassembled WGS sequence"/>
</dbReference>
<dbReference type="RefSeq" id="WP_089340694.1">
    <property type="nucleotide sequence ID" value="NZ_FXAN01000056.1"/>
</dbReference>
<dbReference type="AlphaFoldDB" id="A0A238H5P6"/>